<dbReference type="Proteomes" id="UP000257109">
    <property type="component" value="Unassembled WGS sequence"/>
</dbReference>
<keyword evidence="2" id="KW-0805">Transcription regulation</keyword>
<dbReference type="InterPro" id="IPR003340">
    <property type="entry name" value="B3_DNA-bd"/>
</dbReference>
<feature type="non-terminal residue" evidence="8">
    <location>
        <position position="1"/>
    </location>
</feature>
<gene>
    <name evidence="8" type="ORF">CR513_30754</name>
</gene>
<dbReference type="PANTHER" id="PTHR31920">
    <property type="entry name" value="B3 DOMAIN-CONTAINING"/>
    <property type="match status" value="1"/>
</dbReference>
<evidence type="ECO:0000256" key="6">
    <source>
        <dbReference type="SAM" id="MobiDB-lite"/>
    </source>
</evidence>
<keyword evidence="3" id="KW-0238">DNA-binding</keyword>
<evidence type="ECO:0000259" key="7">
    <source>
        <dbReference type="PROSITE" id="PS50863"/>
    </source>
</evidence>
<comment type="caution">
    <text evidence="8">The sequence shown here is derived from an EMBL/GenBank/DDBJ whole genome shotgun (WGS) entry which is preliminary data.</text>
</comment>
<keyword evidence="4" id="KW-0804">Transcription</keyword>
<evidence type="ECO:0000256" key="2">
    <source>
        <dbReference type="ARBA" id="ARBA00023015"/>
    </source>
</evidence>
<dbReference type="GO" id="GO:0003677">
    <property type="term" value="F:DNA binding"/>
    <property type="evidence" value="ECO:0007669"/>
    <property type="project" value="UniProtKB-KW"/>
</dbReference>
<dbReference type="AlphaFoldDB" id="A0A371GB08"/>
<keyword evidence="9" id="KW-1185">Reference proteome</keyword>
<proteinExistence type="predicted"/>
<evidence type="ECO:0000256" key="3">
    <source>
        <dbReference type="ARBA" id="ARBA00023125"/>
    </source>
</evidence>
<feature type="region of interest" description="Disordered" evidence="6">
    <location>
        <begin position="266"/>
        <end position="294"/>
    </location>
</feature>
<feature type="compositionally biased region" description="Basic and acidic residues" evidence="6">
    <location>
        <begin position="275"/>
        <end position="285"/>
    </location>
</feature>
<evidence type="ECO:0000313" key="8">
    <source>
        <dbReference type="EMBL" id="RDX87737.1"/>
    </source>
</evidence>
<dbReference type="SUPFAM" id="SSF101936">
    <property type="entry name" value="DNA-binding pseudobarrel domain"/>
    <property type="match status" value="2"/>
</dbReference>
<organism evidence="8 9">
    <name type="scientific">Mucuna pruriens</name>
    <name type="common">Velvet bean</name>
    <name type="synonym">Dolichos pruriens</name>
    <dbReference type="NCBI Taxonomy" id="157652"/>
    <lineage>
        <taxon>Eukaryota</taxon>
        <taxon>Viridiplantae</taxon>
        <taxon>Streptophyta</taxon>
        <taxon>Embryophyta</taxon>
        <taxon>Tracheophyta</taxon>
        <taxon>Spermatophyta</taxon>
        <taxon>Magnoliopsida</taxon>
        <taxon>eudicotyledons</taxon>
        <taxon>Gunneridae</taxon>
        <taxon>Pentapetalae</taxon>
        <taxon>rosids</taxon>
        <taxon>fabids</taxon>
        <taxon>Fabales</taxon>
        <taxon>Fabaceae</taxon>
        <taxon>Papilionoideae</taxon>
        <taxon>50 kb inversion clade</taxon>
        <taxon>NPAAA clade</taxon>
        <taxon>indigoferoid/millettioid clade</taxon>
        <taxon>Phaseoleae</taxon>
        <taxon>Mucuna</taxon>
    </lineage>
</organism>
<dbReference type="CDD" id="cd10017">
    <property type="entry name" value="B3_DNA"/>
    <property type="match status" value="2"/>
</dbReference>
<dbReference type="PROSITE" id="PS50863">
    <property type="entry name" value="B3"/>
    <property type="match status" value="2"/>
</dbReference>
<dbReference type="InterPro" id="IPR015300">
    <property type="entry name" value="DNA-bd_pseudobarrel_sf"/>
</dbReference>
<evidence type="ECO:0000313" key="9">
    <source>
        <dbReference type="Proteomes" id="UP000257109"/>
    </source>
</evidence>
<evidence type="ECO:0000256" key="4">
    <source>
        <dbReference type="ARBA" id="ARBA00023163"/>
    </source>
</evidence>
<feature type="domain" description="TF-B3" evidence="7">
    <location>
        <begin position="380"/>
        <end position="484"/>
    </location>
</feature>
<dbReference type="PANTHER" id="PTHR31920:SF145">
    <property type="entry name" value="B3 DOMAIN-CONTAINING PROTEIN REM20-LIKE ISOFORM X1"/>
    <property type="match status" value="1"/>
</dbReference>
<dbReference type="EMBL" id="QJKJ01006142">
    <property type="protein sequence ID" value="RDX87737.1"/>
    <property type="molecule type" value="Genomic_DNA"/>
</dbReference>
<evidence type="ECO:0000256" key="1">
    <source>
        <dbReference type="ARBA" id="ARBA00004123"/>
    </source>
</evidence>
<dbReference type="Gene3D" id="2.40.330.10">
    <property type="entry name" value="DNA-binding pseudobarrel domain"/>
    <property type="match status" value="2"/>
</dbReference>
<protein>
    <submittedName>
        <fullName evidence="8">B3 domain-containing protein</fullName>
    </submittedName>
</protein>
<dbReference type="STRING" id="157652.A0A371GB08"/>
<name>A0A371GB08_MUCPR</name>
<comment type="subcellular location">
    <subcellularLocation>
        <location evidence="1">Nucleus</location>
    </subcellularLocation>
</comment>
<evidence type="ECO:0000256" key="5">
    <source>
        <dbReference type="ARBA" id="ARBA00023242"/>
    </source>
</evidence>
<dbReference type="SMART" id="SM01019">
    <property type="entry name" value="B3"/>
    <property type="match status" value="2"/>
</dbReference>
<accession>A0A371GB08</accession>
<reference evidence="8" key="1">
    <citation type="submission" date="2018-05" db="EMBL/GenBank/DDBJ databases">
        <title>Draft genome of Mucuna pruriens seed.</title>
        <authorList>
            <person name="Nnadi N.E."/>
            <person name="Vos R."/>
            <person name="Hasami M.H."/>
            <person name="Devisetty U.K."/>
            <person name="Aguiy J.C."/>
        </authorList>
    </citation>
    <scope>NUCLEOTIDE SEQUENCE [LARGE SCALE GENOMIC DNA]</scope>
    <source>
        <strain evidence="8">JCA_2017</strain>
    </source>
</reference>
<dbReference type="InterPro" id="IPR050655">
    <property type="entry name" value="Plant_B3_domain"/>
</dbReference>
<dbReference type="Pfam" id="PF02362">
    <property type="entry name" value="B3"/>
    <property type="match status" value="1"/>
</dbReference>
<dbReference type="GO" id="GO:0005634">
    <property type="term" value="C:nucleus"/>
    <property type="evidence" value="ECO:0007669"/>
    <property type="project" value="UniProtKB-SubCell"/>
</dbReference>
<keyword evidence="5" id="KW-0539">Nucleus</keyword>
<sequence length="484" mass="54487">MGRKEHRVCAACTHNCLLFHQTKQTSPTSFFKVIAKQEYLTTLYIPPDFSCTVSDLVNKKIILNDSSGQHWKVKVSKVNGSFAFEEGWNVFSLDHGLKVGYLLVFNYIKDLHFDVKIYDISACEKLDFSKKGNQKKRSRGRSGSPVRDDILVRQGPNALVVSQLHVPKVKSQQNEVDLVETQNSKEGAQLMCISEHCEDPCYSTSLEFDQSHGVDGTMKIANRDSKVSDVDYGTHIHQNDAIVCKDTMVEAILDIGATLDISELEMSGRNNSPGEADKSKHDKTSTLELEEKEEKESIMFNKEAQECQFAEGLGTTKFNGISNLLDAHIHNVPVDMTPKLCSSMDKLNVTGLPKETKGELGHCSESSDTFDQDNESLSNNTAILSCVVPNDNIYLKLPKCLALSGRVKVFQQRQMVVYLRDPVRRLWPVFYHEQPQLPILAHGWFDFSRANNIEPEDVCIFEAEVEPESKSKSKRILAVRIVHK</sequence>
<feature type="domain" description="TF-B3" evidence="7">
    <location>
        <begin position="28"/>
        <end position="121"/>
    </location>
</feature>
<dbReference type="OrthoDB" id="635132at2759"/>